<reference evidence="1" key="1">
    <citation type="submission" date="2020-10" db="EMBL/GenBank/DDBJ databases">
        <authorList>
            <person name="Gilroy R."/>
        </authorList>
    </citation>
    <scope>NUCLEOTIDE SEQUENCE</scope>
    <source>
        <strain evidence="1">C6-149</strain>
    </source>
</reference>
<comment type="caution">
    <text evidence="1">The sequence shown here is derived from an EMBL/GenBank/DDBJ whole genome shotgun (WGS) entry which is preliminary data.</text>
</comment>
<organism evidence="1 2">
    <name type="scientific">Candidatus Gallilactobacillus intestinavium</name>
    <dbReference type="NCBI Taxonomy" id="2840838"/>
    <lineage>
        <taxon>Bacteria</taxon>
        <taxon>Bacillati</taxon>
        <taxon>Bacillota</taxon>
        <taxon>Bacilli</taxon>
        <taxon>Lactobacillales</taxon>
        <taxon>Lactobacillaceae</taxon>
        <taxon>Lactobacillaceae incertae sedis</taxon>
        <taxon>Candidatus Gallilactobacillus</taxon>
    </lineage>
</organism>
<dbReference type="GO" id="GO:0016787">
    <property type="term" value="F:hydrolase activity"/>
    <property type="evidence" value="ECO:0007669"/>
    <property type="project" value="UniProtKB-KW"/>
</dbReference>
<evidence type="ECO:0000313" key="1">
    <source>
        <dbReference type="EMBL" id="MBO8441179.1"/>
    </source>
</evidence>
<gene>
    <name evidence="1" type="ORF">IAA89_01820</name>
</gene>
<dbReference type="Proteomes" id="UP000823614">
    <property type="component" value="Unassembled WGS sequence"/>
</dbReference>
<dbReference type="InterPro" id="IPR010315">
    <property type="entry name" value="DUF915_hydro-like"/>
</dbReference>
<dbReference type="InterPro" id="IPR029058">
    <property type="entry name" value="AB_hydrolase_fold"/>
</dbReference>
<proteinExistence type="predicted"/>
<dbReference type="EMBL" id="JADIMP010000035">
    <property type="protein sequence ID" value="MBO8441179.1"/>
    <property type="molecule type" value="Genomic_DNA"/>
</dbReference>
<evidence type="ECO:0000313" key="2">
    <source>
        <dbReference type="Proteomes" id="UP000823614"/>
    </source>
</evidence>
<dbReference type="SUPFAM" id="SSF53474">
    <property type="entry name" value="alpha/beta-Hydrolases"/>
    <property type="match status" value="1"/>
</dbReference>
<name>A0A9D9H849_9LACO</name>
<protein>
    <submittedName>
        <fullName evidence="1">Alpha/beta hydrolase</fullName>
    </submittedName>
</protein>
<dbReference type="Gene3D" id="3.40.50.1820">
    <property type="entry name" value="alpha/beta hydrolase"/>
    <property type="match status" value="1"/>
</dbReference>
<keyword evidence="1" id="KW-0378">Hydrolase</keyword>
<reference evidence="1" key="2">
    <citation type="journal article" date="2021" name="PeerJ">
        <title>Extensive microbial diversity within the chicken gut microbiome revealed by metagenomics and culture.</title>
        <authorList>
            <person name="Gilroy R."/>
            <person name="Ravi A."/>
            <person name="Getino M."/>
            <person name="Pursley I."/>
            <person name="Horton D.L."/>
            <person name="Alikhan N.F."/>
            <person name="Baker D."/>
            <person name="Gharbi K."/>
            <person name="Hall N."/>
            <person name="Watson M."/>
            <person name="Adriaenssens E.M."/>
            <person name="Foster-Nyarko E."/>
            <person name="Jarju S."/>
            <person name="Secka A."/>
            <person name="Antonio M."/>
            <person name="Oren A."/>
            <person name="Chaudhuri R.R."/>
            <person name="La Ragione R."/>
            <person name="Hildebrand F."/>
            <person name="Pallen M.J."/>
        </authorList>
    </citation>
    <scope>NUCLEOTIDE SEQUENCE</scope>
    <source>
        <strain evidence="1">C6-149</strain>
    </source>
</reference>
<dbReference type="AlphaFoldDB" id="A0A9D9H849"/>
<sequence length="253" mass="29878">MKKLKNILLILFCFLTMLALYWEIIDYHNLHKINVEKRNIPTLLVSGDYGNWLTFGPLSRRYLRYHLSNEVVVVHLTKGNHIKTNKPLNNLKKNTLILVIFSLNKHYQKESKQLSGLMRELLSKYGINEVNLVGHSAGCNVIYRYLTRFYKNQPKKYPKTLKYINMATDYNNYERKLATNFPEHIKVLNIISEMFNWHTDGVIKVINAEKFKNMVGKHDSYSQIVLHGGINNLHYLLHQNPYVDRIIAKFLWQ</sequence>
<accession>A0A9D9H849</accession>
<dbReference type="Pfam" id="PF06028">
    <property type="entry name" value="DUF915"/>
    <property type="match status" value="2"/>
</dbReference>